<keyword evidence="2" id="KW-0472">Membrane</keyword>
<accession>A0A484LIS8</accession>
<dbReference type="GO" id="GO:0031969">
    <property type="term" value="C:chloroplast membrane"/>
    <property type="evidence" value="ECO:0007669"/>
    <property type="project" value="TreeGrafter"/>
</dbReference>
<dbReference type="OrthoDB" id="422720at2759"/>
<name>A0A484LIS8_9ASTE</name>
<gene>
    <name evidence="3" type="ORF">CCAM_LOCUS17990</name>
</gene>
<evidence type="ECO:0000313" key="4">
    <source>
        <dbReference type="Proteomes" id="UP000595140"/>
    </source>
</evidence>
<reference evidence="3 4" key="1">
    <citation type="submission" date="2018-04" db="EMBL/GenBank/DDBJ databases">
        <authorList>
            <person name="Vogel A."/>
        </authorList>
    </citation>
    <scope>NUCLEOTIDE SEQUENCE [LARGE SCALE GENOMIC DNA]</scope>
</reference>
<dbReference type="PANTHER" id="PTHR43681:SF1">
    <property type="entry name" value="SARCALUMENIN"/>
    <property type="match status" value="1"/>
</dbReference>
<feature type="transmembrane region" description="Helical" evidence="2">
    <location>
        <begin position="49"/>
        <end position="68"/>
    </location>
</feature>
<evidence type="ECO:0000256" key="1">
    <source>
        <dbReference type="SAM" id="Coils"/>
    </source>
</evidence>
<keyword evidence="4" id="KW-1185">Reference proteome</keyword>
<dbReference type="EMBL" id="OOIL02001510">
    <property type="protein sequence ID" value="VFQ76214.1"/>
    <property type="molecule type" value="Genomic_DNA"/>
</dbReference>
<keyword evidence="2" id="KW-0812">Transmembrane</keyword>
<dbReference type="AlphaFoldDB" id="A0A484LIS8"/>
<protein>
    <submittedName>
        <fullName evidence="3">Uncharacterized protein</fullName>
    </submittedName>
</protein>
<feature type="transmembrane region" description="Helical" evidence="2">
    <location>
        <begin position="20"/>
        <end position="43"/>
    </location>
</feature>
<keyword evidence="1" id="KW-0175">Coiled coil</keyword>
<dbReference type="PANTHER" id="PTHR43681">
    <property type="entry name" value="TRANSMEMBRANE GTPASE FZO"/>
    <property type="match status" value="1"/>
</dbReference>
<evidence type="ECO:0000313" key="3">
    <source>
        <dbReference type="EMBL" id="VFQ76214.1"/>
    </source>
</evidence>
<dbReference type="Proteomes" id="UP000595140">
    <property type="component" value="Unassembled WGS sequence"/>
</dbReference>
<proteinExistence type="predicted"/>
<dbReference type="InterPro" id="IPR051943">
    <property type="entry name" value="TRAFAC_Dynamin-like_GTPase"/>
</dbReference>
<organism evidence="3 4">
    <name type="scientific">Cuscuta campestris</name>
    <dbReference type="NCBI Taxonomy" id="132261"/>
    <lineage>
        <taxon>Eukaryota</taxon>
        <taxon>Viridiplantae</taxon>
        <taxon>Streptophyta</taxon>
        <taxon>Embryophyta</taxon>
        <taxon>Tracheophyta</taxon>
        <taxon>Spermatophyta</taxon>
        <taxon>Magnoliopsida</taxon>
        <taxon>eudicotyledons</taxon>
        <taxon>Gunneridae</taxon>
        <taxon>Pentapetalae</taxon>
        <taxon>asterids</taxon>
        <taxon>lamiids</taxon>
        <taxon>Solanales</taxon>
        <taxon>Convolvulaceae</taxon>
        <taxon>Cuscuteae</taxon>
        <taxon>Cuscuta</taxon>
        <taxon>Cuscuta subgen. Grammica</taxon>
        <taxon>Cuscuta sect. Cleistogrammica</taxon>
    </lineage>
</organism>
<feature type="coiled-coil region" evidence="1">
    <location>
        <begin position="74"/>
        <end position="142"/>
    </location>
</feature>
<keyword evidence="2" id="KW-1133">Transmembrane helix</keyword>
<evidence type="ECO:0000256" key="2">
    <source>
        <dbReference type="SAM" id="Phobius"/>
    </source>
</evidence>
<sequence>MEAFSPSAASKLFDQEIREVFFWTFGGLGAAGFSASVLTSILSTTLEDILALGLCSVAGFLAISNFPARRRQAVDKVKRIADGLAREIEEAMQKDVLETSLYLEGLVELIGKPYREAAQGRLDKLLATADELTKMKTKLKALQIEIYNLN</sequence>
<dbReference type="GO" id="GO:0010027">
    <property type="term" value="P:thylakoid membrane organization"/>
    <property type="evidence" value="ECO:0007669"/>
    <property type="project" value="TreeGrafter"/>
</dbReference>